<reference evidence="1 2" key="1">
    <citation type="submission" date="2014-03" db="EMBL/GenBank/DDBJ databases">
        <title>The draft genome sequence of Marivita geojedonensis KCTC 23882.</title>
        <authorList>
            <person name="Lai Q."/>
            <person name="Shao Z."/>
        </authorList>
    </citation>
    <scope>NUCLEOTIDE SEQUENCE [LARGE SCALE GENOMIC DNA]</scope>
    <source>
        <strain evidence="1 2">DPG-138</strain>
    </source>
</reference>
<dbReference type="PANTHER" id="PTHR48100:SF1">
    <property type="entry name" value="HISTIDINE PHOSPHATASE FAMILY PROTEIN-RELATED"/>
    <property type="match status" value="1"/>
</dbReference>
<accession>A0A1X4NHR2</accession>
<dbReference type="SUPFAM" id="SSF53254">
    <property type="entry name" value="Phosphoglycerate mutase-like"/>
    <property type="match status" value="1"/>
</dbReference>
<dbReference type="InterPro" id="IPR029033">
    <property type="entry name" value="His_PPase_superfam"/>
</dbReference>
<dbReference type="Gene3D" id="3.40.50.1240">
    <property type="entry name" value="Phosphoglycerate mutase-like"/>
    <property type="match status" value="1"/>
</dbReference>
<dbReference type="CDD" id="cd07067">
    <property type="entry name" value="HP_PGM_like"/>
    <property type="match status" value="1"/>
</dbReference>
<proteinExistence type="predicted"/>
<dbReference type="InterPro" id="IPR050275">
    <property type="entry name" value="PGM_Phosphatase"/>
</dbReference>
<dbReference type="GO" id="GO:0005737">
    <property type="term" value="C:cytoplasm"/>
    <property type="evidence" value="ECO:0007669"/>
    <property type="project" value="TreeGrafter"/>
</dbReference>
<dbReference type="Pfam" id="PF00300">
    <property type="entry name" value="His_Phos_1"/>
    <property type="match status" value="1"/>
</dbReference>
<dbReference type="GO" id="GO:0016791">
    <property type="term" value="F:phosphatase activity"/>
    <property type="evidence" value="ECO:0007669"/>
    <property type="project" value="TreeGrafter"/>
</dbReference>
<dbReference type="InterPro" id="IPR013078">
    <property type="entry name" value="His_Pase_superF_clade-1"/>
</dbReference>
<dbReference type="Proteomes" id="UP000193926">
    <property type="component" value="Unassembled WGS sequence"/>
</dbReference>
<gene>
    <name evidence="1" type="ORF">MGEO_16065</name>
</gene>
<dbReference type="EMBL" id="JFKC01000020">
    <property type="protein sequence ID" value="OSQ47271.1"/>
    <property type="molecule type" value="Genomic_DNA"/>
</dbReference>
<dbReference type="STRING" id="1123756.MGEO_16065"/>
<evidence type="ECO:0000313" key="2">
    <source>
        <dbReference type="Proteomes" id="UP000193926"/>
    </source>
</evidence>
<comment type="caution">
    <text evidence="1">The sequence shown here is derived from an EMBL/GenBank/DDBJ whole genome shotgun (WGS) entry which is preliminary data.</text>
</comment>
<protein>
    <submittedName>
        <fullName evidence="1">Phosphoglycerate mutase</fullName>
    </submittedName>
</protein>
<sequence length="219" mass="24552">MSHIVLVRHGQANTGARDEVDYDRLSPLGHQQSGWLGEHFRQKGDVFAHVWTGTLRRHVETADAIAPDTPDTVTRDERLNELEYFTLSQLLAEQHGITLPTDREGFVRHLPCLFRHWQDGKLEGAPESFDHFETRVRDALDEISARPGRSLVVTSGGLIGMAMRLTLGLDLPAFCNVCLSIQNTSVSSWLPLEGQLALTQFNALPHLDTPDRLFAQTHI</sequence>
<organism evidence="1 2">
    <name type="scientific">Marivita geojedonensis</name>
    <dbReference type="NCBI Taxonomy" id="1123756"/>
    <lineage>
        <taxon>Bacteria</taxon>
        <taxon>Pseudomonadati</taxon>
        <taxon>Pseudomonadota</taxon>
        <taxon>Alphaproteobacteria</taxon>
        <taxon>Rhodobacterales</taxon>
        <taxon>Roseobacteraceae</taxon>
        <taxon>Marivita</taxon>
    </lineage>
</organism>
<evidence type="ECO:0000313" key="1">
    <source>
        <dbReference type="EMBL" id="OSQ47271.1"/>
    </source>
</evidence>
<keyword evidence="2" id="KW-1185">Reference proteome</keyword>
<dbReference type="RefSeq" id="WP_085640199.1">
    <property type="nucleotide sequence ID" value="NZ_JFKC01000020.1"/>
</dbReference>
<dbReference type="PANTHER" id="PTHR48100">
    <property type="entry name" value="BROAD-SPECIFICITY PHOSPHATASE YOR283W-RELATED"/>
    <property type="match status" value="1"/>
</dbReference>
<dbReference type="AlphaFoldDB" id="A0A1X4NHR2"/>
<dbReference type="OrthoDB" id="280692at2"/>
<name>A0A1X4NHR2_9RHOB</name>
<dbReference type="SMART" id="SM00855">
    <property type="entry name" value="PGAM"/>
    <property type="match status" value="1"/>
</dbReference>